<dbReference type="AlphaFoldDB" id="A0A3Q3WH99"/>
<dbReference type="PROSITE" id="PS50004">
    <property type="entry name" value="C2"/>
    <property type="match status" value="1"/>
</dbReference>
<evidence type="ECO:0000259" key="6">
    <source>
        <dbReference type="PROSITE" id="PS50008"/>
    </source>
</evidence>
<dbReference type="InterPro" id="IPR001711">
    <property type="entry name" value="PLipase_C_Pinositol-sp_Y"/>
</dbReference>
<keyword evidence="4" id="KW-0443">Lipid metabolism</keyword>
<dbReference type="SMART" id="SM00239">
    <property type="entry name" value="C2"/>
    <property type="match status" value="1"/>
</dbReference>
<keyword evidence="4" id="KW-0378">Hydrolase</keyword>
<dbReference type="SMART" id="SM00148">
    <property type="entry name" value="PLCXc"/>
    <property type="match status" value="1"/>
</dbReference>
<comment type="subcellular location">
    <subcellularLocation>
        <location evidence="1">Cytoplasm</location>
    </subcellularLocation>
</comment>
<protein>
    <recommendedName>
        <fullName evidence="4">Phosphoinositide phospholipase C</fullName>
        <ecNumber evidence="4">3.1.4.11</ecNumber>
    </recommendedName>
</protein>
<dbReference type="SUPFAM" id="SSF47473">
    <property type="entry name" value="EF-hand"/>
    <property type="match status" value="1"/>
</dbReference>
<reference evidence="7" key="1">
    <citation type="submission" date="2025-08" db="UniProtKB">
        <authorList>
            <consortium name="Ensembl"/>
        </authorList>
    </citation>
    <scope>IDENTIFICATION</scope>
</reference>
<dbReference type="Proteomes" id="UP000261620">
    <property type="component" value="Unplaced"/>
</dbReference>
<dbReference type="InterPro" id="IPR015359">
    <property type="entry name" value="PLC_EF-hand-like"/>
</dbReference>
<feature type="domain" description="PI-PLC Y-box" evidence="6">
    <location>
        <begin position="235"/>
        <end position="347"/>
    </location>
</feature>
<evidence type="ECO:0000256" key="3">
    <source>
        <dbReference type="ARBA" id="ARBA00023224"/>
    </source>
</evidence>
<dbReference type="Pfam" id="PF00388">
    <property type="entry name" value="PI-PLC-X"/>
    <property type="match status" value="1"/>
</dbReference>
<keyword evidence="2" id="KW-0963">Cytoplasm</keyword>
<dbReference type="SUPFAM" id="SSF49562">
    <property type="entry name" value="C2 domain (Calcium/lipid-binding domain, CaLB)"/>
    <property type="match status" value="1"/>
</dbReference>
<organism evidence="7 8">
    <name type="scientific">Mola mola</name>
    <name type="common">Ocean sunfish</name>
    <name type="synonym">Tetraodon mola</name>
    <dbReference type="NCBI Taxonomy" id="94237"/>
    <lineage>
        <taxon>Eukaryota</taxon>
        <taxon>Metazoa</taxon>
        <taxon>Chordata</taxon>
        <taxon>Craniata</taxon>
        <taxon>Vertebrata</taxon>
        <taxon>Euteleostomi</taxon>
        <taxon>Actinopterygii</taxon>
        <taxon>Neopterygii</taxon>
        <taxon>Teleostei</taxon>
        <taxon>Neoteleostei</taxon>
        <taxon>Acanthomorphata</taxon>
        <taxon>Eupercaria</taxon>
        <taxon>Tetraodontiformes</taxon>
        <taxon>Molidae</taxon>
        <taxon>Mola</taxon>
    </lineage>
</organism>
<dbReference type="Pfam" id="PF00387">
    <property type="entry name" value="PI-PLC-Y"/>
    <property type="match status" value="1"/>
</dbReference>
<dbReference type="SUPFAM" id="SSF51695">
    <property type="entry name" value="PLC-like phosphodiesterases"/>
    <property type="match status" value="1"/>
</dbReference>
<dbReference type="CDD" id="cd00275">
    <property type="entry name" value="C2_PLC_like"/>
    <property type="match status" value="1"/>
</dbReference>
<dbReference type="SMART" id="SM00149">
    <property type="entry name" value="PLCYc"/>
    <property type="match status" value="1"/>
</dbReference>
<keyword evidence="3" id="KW-0807">Transducer</keyword>
<dbReference type="Pfam" id="PF09279">
    <property type="entry name" value="EF-hand_like"/>
    <property type="match status" value="1"/>
</dbReference>
<dbReference type="InterPro" id="IPR011992">
    <property type="entry name" value="EF-hand-dom_pair"/>
</dbReference>
<evidence type="ECO:0000313" key="8">
    <source>
        <dbReference type="Proteomes" id="UP000261620"/>
    </source>
</evidence>
<dbReference type="STRING" id="94237.ENSMMOP00000014143"/>
<dbReference type="GO" id="GO:0046488">
    <property type="term" value="P:phosphatidylinositol metabolic process"/>
    <property type="evidence" value="ECO:0007669"/>
    <property type="project" value="TreeGrafter"/>
</dbReference>
<dbReference type="GO" id="GO:0005737">
    <property type="term" value="C:cytoplasm"/>
    <property type="evidence" value="ECO:0007669"/>
    <property type="project" value="UniProtKB-SubCell"/>
</dbReference>
<dbReference type="InterPro" id="IPR035892">
    <property type="entry name" value="C2_domain_sf"/>
</dbReference>
<dbReference type="EC" id="3.1.4.11" evidence="4"/>
<evidence type="ECO:0000256" key="2">
    <source>
        <dbReference type="ARBA" id="ARBA00022490"/>
    </source>
</evidence>
<dbReference type="FunFam" id="2.60.40.150:FF:000018">
    <property type="entry name" value="Phosphoinositide phospholipase C"/>
    <property type="match status" value="1"/>
</dbReference>
<comment type="catalytic activity">
    <reaction evidence="4">
        <text>a 1,2-diacyl-sn-glycero-3-phospho-(1D-myo-inositol-4,5-bisphosphate) + H2O = 1D-myo-inositol 1,4,5-trisphosphate + a 1,2-diacyl-sn-glycerol + H(+)</text>
        <dbReference type="Rhea" id="RHEA:33179"/>
        <dbReference type="ChEBI" id="CHEBI:15377"/>
        <dbReference type="ChEBI" id="CHEBI:15378"/>
        <dbReference type="ChEBI" id="CHEBI:17815"/>
        <dbReference type="ChEBI" id="CHEBI:58456"/>
        <dbReference type="ChEBI" id="CHEBI:203600"/>
        <dbReference type="EC" id="3.1.4.11"/>
    </reaction>
</comment>
<dbReference type="Gene3D" id="3.20.20.190">
    <property type="entry name" value="Phosphatidylinositol (PI) phosphodiesterase"/>
    <property type="match status" value="2"/>
</dbReference>
<dbReference type="InterPro" id="IPR000008">
    <property type="entry name" value="C2_dom"/>
</dbReference>
<evidence type="ECO:0000259" key="5">
    <source>
        <dbReference type="PROSITE" id="PS50004"/>
    </source>
</evidence>
<sequence length="461" mass="53080">FEEFCSFYKMISTRRDLYLIMISYSNQKEVMDLHDLARFLENEQKVQQKFPGRSLVSGERPDYIVSHRPTCISNFSGFTNFMRSPTGDIFNPEHNQVNQDMTQPLNNYFIATSHNTYLSGDQLLSQSRVEMYAYVLQAGCRCVEVDCWDGPDGEPIIHHGYTLTSKILFKEVIETINKYINPDHTSASCRYPVILSIENHCTVPQQKKMAEYLTEVLQDKIDLSSVNVHELSRALSDLVKYTKSVRVHDVETQGTRPSKQTLSLFIFSSNFKQNLISKDLVRFNQRQLVRVYPSNYRVDSSNFNPQPYWNAGCHMVAMNYQTEGRMLELNRAKFSTNGNCGYILKPKCALNPMLEDPLPGHKKTQLVLKIISGQQLPKPKDSMFDPFVEVEIIGLPVDCSKQQTRAVDDNGFNPMWEETLVFNIQMPQIALVRFQVWDHDPIGRDFIGQRTVAFTSMMPGR</sequence>
<dbReference type="InterPro" id="IPR000909">
    <property type="entry name" value="PLipase_C_PInositol-sp_X_dom"/>
</dbReference>
<dbReference type="PROSITE" id="PS50008">
    <property type="entry name" value="PIPLC_Y_DOMAIN"/>
    <property type="match status" value="1"/>
</dbReference>
<dbReference type="PANTHER" id="PTHR10336">
    <property type="entry name" value="PHOSPHOINOSITIDE-SPECIFIC PHOSPHOLIPASE C FAMILY PROTEIN"/>
    <property type="match status" value="1"/>
</dbReference>
<dbReference type="PANTHER" id="PTHR10336:SF146">
    <property type="entry name" value="PHOSPHOINOSITIDE PHOSPHOLIPASE C"/>
    <property type="match status" value="1"/>
</dbReference>
<dbReference type="OMA" id="EGCTIKD"/>
<proteinExistence type="predicted"/>
<name>A0A3Q3WH99_MOLML</name>
<dbReference type="InterPro" id="IPR001192">
    <property type="entry name" value="PI-PLC_fam"/>
</dbReference>
<keyword evidence="4" id="KW-0442">Lipid degradation</keyword>
<reference evidence="7" key="2">
    <citation type="submission" date="2025-09" db="UniProtKB">
        <authorList>
            <consortium name="Ensembl"/>
        </authorList>
    </citation>
    <scope>IDENTIFICATION</scope>
</reference>
<dbReference type="GO" id="GO:0051209">
    <property type="term" value="P:release of sequestered calcium ion into cytosol"/>
    <property type="evidence" value="ECO:0007669"/>
    <property type="project" value="TreeGrafter"/>
</dbReference>
<dbReference type="PROSITE" id="PS50007">
    <property type="entry name" value="PIPLC_X_DOMAIN"/>
    <property type="match status" value="1"/>
</dbReference>
<dbReference type="PRINTS" id="PR00390">
    <property type="entry name" value="PHPHLIPASEC"/>
</dbReference>
<dbReference type="FunFam" id="1.10.238.10:FF:000005">
    <property type="entry name" value="Phosphoinositide phospholipase C"/>
    <property type="match status" value="1"/>
</dbReference>
<dbReference type="GO" id="GO:0004435">
    <property type="term" value="F:phosphatidylinositol-4,5-bisphosphate phospholipase C activity"/>
    <property type="evidence" value="ECO:0007669"/>
    <property type="project" value="UniProtKB-EC"/>
</dbReference>
<evidence type="ECO:0000256" key="1">
    <source>
        <dbReference type="ARBA" id="ARBA00004496"/>
    </source>
</evidence>
<dbReference type="Gene3D" id="1.10.238.10">
    <property type="entry name" value="EF-hand"/>
    <property type="match status" value="1"/>
</dbReference>
<keyword evidence="8" id="KW-1185">Reference proteome</keyword>
<dbReference type="Gene3D" id="2.60.40.150">
    <property type="entry name" value="C2 domain"/>
    <property type="match status" value="1"/>
</dbReference>
<dbReference type="GO" id="GO:0016042">
    <property type="term" value="P:lipid catabolic process"/>
    <property type="evidence" value="ECO:0007669"/>
    <property type="project" value="UniProtKB-KW"/>
</dbReference>
<dbReference type="InterPro" id="IPR017946">
    <property type="entry name" value="PLC-like_Pdiesterase_TIM-brl"/>
</dbReference>
<dbReference type="GO" id="GO:0048015">
    <property type="term" value="P:phosphatidylinositol-mediated signaling"/>
    <property type="evidence" value="ECO:0007669"/>
    <property type="project" value="TreeGrafter"/>
</dbReference>
<evidence type="ECO:0000256" key="4">
    <source>
        <dbReference type="RuleBase" id="RU361133"/>
    </source>
</evidence>
<dbReference type="Pfam" id="PF00168">
    <property type="entry name" value="C2"/>
    <property type="match status" value="1"/>
</dbReference>
<evidence type="ECO:0000313" key="7">
    <source>
        <dbReference type="Ensembl" id="ENSMMOP00000014143.1"/>
    </source>
</evidence>
<accession>A0A3Q3WH99</accession>
<dbReference type="Ensembl" id="ENSMMOT00000014372.1">
    <property type="protein sequence ID" value="ENSMMOP00000014143.1"/>
    <property type="gene ID" value="ENSMMOG00000010828.1"/>
</dbReference>
<feature type="domain" description="C2" evidence="5">
    <location>
        <begin position="346"/>
        <end position="461"/>
    </location>
</feature>